<dbReference type="Proteomes" id="UP001416858">
    <property type="component" value="Unassembled WGS sequence"/>
</dbReference>
<reference evidence="2 3" key="1">
    <citation type="submission" date="2024-02" db="EMBL/GenBank/DDBJ databases">
        <title>Rhodopirellula caenicola NBRC 110016.</title>
        <authorList>
            <person name="Ichikawa N."/>
            <person name="Katano-Makiyama Y."/>
            <person name="Hidaka K."/>
        </authorList>
    </citation>
    <scope>NUCLEOTIDE SEQUENCE [LARGE SCALE GENOMIC DNA]</scope>
    <source>
        <strain evidence="2 3">NBRC 110016</strain>
    </source>
</reference>
<evidence type="ECO:0000256" key="1">
    <source>
        <dbReference type="SAM" id="Phobius"/>
    </source>
</evidence>
<comment type="caution">
    <text evidence="2">The sequence shown here is derived from an EMBL/GenBank/DDBJ whole genome shotgun (WGS) entry which is preliminary data.</text>
</comment>
<evidence type="ECO:0008006" key="4">
    <source>
        <dbReference type="Google" id="ProtNLM"/>
    </source>
</evidence>
<feature type="transmembrane region" description="Helical" evidence="1">
    <location>
        <begin position="12"/>
        <end position="31"/>
    </location>
</feature>
<keyword evidence="3" id="KW-1185">Reference proteome</keyword>
<keyword evidence="1" id="KW-0472">Membrane</keyword>
<protein>
    <recommendedName>
        <fullName evidence="4">KWG Leptospira</fullName>
    </recommendedName>
</protein>
<dbReference type="PANTHER" id="PTHR37841">
    <property type="entry name" value="GLR2918 PROTEIN"/>
    <property type="match status" value="1"/>
</dbReference>
<sequence length="424" mass="48668">MTGFMKKQITTKRIIVATAICTAVWFGYWWLSGGMRLYLENRDRVVRDEAYYEKRYTIPEGVEVFYPLPGTEHNLAISRSGTALFDGRPMGISYCYLRPPRSSYAKLSGQSTVLLPTSNWWGFGDRYGLQKLPPPIQYVSKIRNLGDSLFLVWDLSRRDDAFGRVPAITFDPLKKWRAPVEYVARSRIAEDRVFVTHEGINGKVGLADREGNILVQPKFEGFQEFREGRAAVKLDGKWGFIQRDGSWAVAPEYEIVTWYDQGMAMVLQEQGERLFFIDPDGKRLSDFPLDATLELSQHPDHIAYEGFVNGLIRLRDPAKRGKDGYDPTIYDEPIWGYCDRRGKWVVSPTFRRPTRYSEGFAIVEGDNAGKWGTWIMDEQGNEVAQIPKGNWTPFFYGMSAANHVGYIDTTGRIVYKFKPRPKPR</sequence>
<evidence type="ECO:0000313" key="2">
    <source>
        <dbReference type="EMBL" id="GAA5507653.1"/>
    </source>
</evidence>
<keyword evidence="1" id="KW-0812">Transmembrane</keyword>
<dbReference type="InterPro" id="IPR032774">
    <property type="entry name" value="WG_beta_rep"/>
</dbReference>
<dbReference type="PANTHER" id="PTHR37841:SF1">
    <property type="entry name" value="DUF3298 DOMAIN-CONTAINING PROTEIN"/>
    <property type="match status" value="1"/>
</dbReference>
<gene>
    <name evidence="2" type="ORF">Rcae01_03110</name>
</gene>
<evidence type="ECO:0000313" key="3">
    <source>
        <dbReference type="Proteomes" id="UP001416858"/>
    </source>
</evidence>
<proteinExistence type="predicted"/>
<dbReference type="EMBL" id="BAABRO010000006">
    <property type="protein sequence ID" value="GAA5507653.1"/>
    <property type="molecule type" value="Genomic_DNA"/>
</dbReference>
<organism evidence="2 3">
    <name type="scientific">Novipirellula caenicola</name>
    <dbReference type="NCBI Taxonomy" id="1536901"/>
    <lineage>
        <taxon>Bacteria</taxon>
        <taxon>Pseudomonadati</taxon>
        <taxon>Planctomycetota</taxon>
        <taxon>Planctomycetia</taxon>
        <taxon>Pirellulales</taxon>
        <taxon>Pirellulaceae</taxon>
        <taxon>Novipirellula</taxon>
    </lineage>
</organism>
<accession>A0ABP9VVU9</accession>
<name>A0ABP9VVU9_9BACT</name>
<keyword evidence="1" id="KW-1133">Transmembrane helix</keyword>
<dbReference type="Pfam" id="PF14903">
    <property type="entry name" value="WG_beta_rep"/>
    <property type="match status" value="2"/>
</dbReference>